<proteinExistence type="predicted"/>
<dbReference type="InterPro" id="IPR004119">
    <property type="entry name" value="EcKL"/>
</dbReference>
<dbReference type="SUPFAM" id="SSF56112">
    <property type="entry name" value="Protein kinase-like (PK-like)"/>
    <property type="match status" value="1"/>
</dbReference>
<evidence type="ECO:0000313" key="2">
    <source>
        <dbReference type="EMBL" id="KAF2903577.1"/>
    </source>
</evidence>
<organism evidence="2 3">
    <name type="scientific">Ignelater luminosus</name>
    <name type="common">Cucubano</name>
    <name type="synonym">Pyrophorus luminosus</name>
    <dbReference type="NCBI Taxonomy" id="2038154"/>
    <lineage>
        <taxon>Eukaryota</taxon>
        <taxon>Metazoa</taxon>
        <taxon>Ecdysozoa</taxon>
        <taxon>Arthropoda</taxon>
        <taxon>Hexapoda</taxon>
        <taxon>Insecta</taxon>
        <taxon>Pterygota</taxon>
        <taxon>Neoptera</taxon>
        <taxon>Endopterygota</taxon>
        <taxon>Coleoptera</taxon>
        <taxon>Polyphaga</taxon>
        <taxon>Elateriformia</taxon>
        <taxon>Elateroidea</taxon>
        <taxon>Elateridae</taxon>
        <taxon>Agrypninae</taxon>
        <taxon>Pyrophorini</taxon>
        <taxon>Ignelater</taxon>
    </lineage>
</organism>
<dbReference type="InterPro" id="IPR011009">
    <property type="entry name" value="Kinase-like_dom_sf"/>
</dbReference>
<dbReference type="Proteomes" id="UP000801492">
    <property type="component" value="Unassembled WGS sequence"/>
</dbReference>
<dbReference type="SMART" id="SM00587">
    <property type="entry name" value="CHK"/>
    <property type="match status" value="1"/>
</dbReference>
<dbReference type="AlphaFoldDB" id="A0A8K0DI09"/>
<reference evidence="2" key="1">
    <citation type="submission" date="2019-08" db="EMBL/GenBank/DDBJ databases">
        <title>The genome of the North American firefly Photinus pyralis.</title>
        <authorList>
            <consortium name="Photinus pyralis genome working group"/>
            <person name="Fallon T.R."/>
            <person name="Sander Lower S.E."/>
            <person name="Weng J.-K."/>
        </authorList>
    </citation>
    <scope>NUCLEOTIDE SEQUENCE</scope>
    <source>
        <strain evidence="2">TRF0915ILg1</strain>
        <tissue evidence="2">Whole body</tissue>
    </source>
</reference>
<evidence type="ECO:0000259" key="1">
    <source>
        <dbReference type="SMART" id="SM00587"/>
    </source>
</evidence>
<name>A0A8K0DI09_IGNLU</name>
<keyword evidence="3" id="KW-1185">Reference proteome</keyword>
<accession>A0A8K0DI09</accession>
<gene>
    <name evidence="2" type="ORF">ILUMI_02612</name>
</gene>
<comment type="caution">
    <text evidence="2">The sequence shown here is derived from an EMBL/GenBank/DDBJ whole genome shotgun (WGS) entry which is preliminary data.</text>
</comment>
<dbReference type="PANTHER" id="PTHR11012:SF55">
    <property type="entry name" value="BHLH DOMAIN-CONTAINING PROTEIN"/>
    <property type="match status" value="1"/>
</dbReference>
<dbReference type="Pfam" id="PF02958">
    <property type="entry name" value="EcKL"/>
    <property type="match status" value="1"/>
</dbReference>
<dbReference type="PANTHER" id="PTHR11012">
    <property type="entry name" value="PROTEIN KINASE-LIKE DOMAIN-CONTAINING"/>
    <property type="match status" value="1"/>
</dbReference>
<dbReference type="OrthoDB" id="191037at2759"/>
<protein>
    <recommendedName>
        <fullName evidence="1">CHK kinase-like domain-containing protein</fullName>
    </recommendedName>
</protein>
<evidence type="ECO:0000313" key="3">
    <source>
        <dbReference type="Proteomes" id="UP000801492"/>
    </source>
</evidence>
<dbReference type="InterPro" id="IPR015897">
    <property type="entry name" value="CHK_kinase-like"/>
</dbReference>
<feature type="domain" description="CHK kinase-like" evidence="1">
    <location>
        <begin position="137"/>
        <end position="327"/>
    </location>
</feature>
<dbReference type="EMBL" id="VTPC01000992">
    <property type="protein sequence ID" value="KAF2903577.1"/>
    <property type="molecule type" value="Genomic_DNA"/>
</dbReference>
<sequence>MVRSKVKKLKDLLVNTIGDDFEIIEENYKMLTPPGEHYGSIMLAVDVAIKRPNKKEEVLNLVAKLIPVHEMLRNVFNIGITFKKEVSAYLDAIPALIQLQEEYNFPENEILDMFPRCYGARISLDQNKNDVDDNAAIIFENLKVQGYIMEDRMVGFDLKHAELIVRDLAKFHSVGIALRKLKPGVFKEKVGPSIVQCPSLERLPLSFRECVLEFTSVTEETKSYVQRLKDFMESSLEMLRKPQSPPSDAFATAIHSDYWVNNTLVLRDKNGNPIKNRMVDMQLLSYASCVRDLLFFLFTSVINSVLDENYDNLIKLYHDEFIYNMRYFGLDLEQFSWDAYMNEIEDIGPQEAYHIIVMIKPIFTERNKITNSLEDFQESDWNREDLLGESYRRKLRDTVLALDRRNWL</sequence>